<dbReference type="PANTHER" id="PTHR12461:SF94">
    <property type="entry name" value="JMJC DOMAIN-CONTAINING PROTEIN"/>
    <property type="match status" value="1"/>
</dbReference>
<dbReference type="InterPro" id="IPR041667">
    <property type="entry name" value="Cupin_8"/>
</dbReference>
<feature type="domain" description="JmjC" evidence="1">
    <location>
        <begin position="202"/>
        <end position="362"/>
    </location>
</feature>
<name>A0ABR3AAL0_9AGAR</name>
<dbReference type="InterPro" id="IPR003347">
    <property type="entry name" value="JmjC_dom"/>
</dbReference>
<comment type="caution">
    <text evidence="2">The sequence shown here is derived from an EMBL/GenBank/DDBJ whole genome shotgun (WGS) entry which is preliminary data.</text>
</comment>
<dbReference type="SUPFAM" id="SSF51197">
    <property type="entry name" value="Clavaminate synthase-like"/>
    <property type="match status" value="1"/>
</dbReference>
<dbReference type="Gene3D" id="2.60.120.650">
    <property type="entry name" value="Cupin"/>
    <property type="match status" value="1"/>
</dbReference>
<reference evidence="2 3" key="1">
    <citation type="submission" date="2024-05" db="EMBL/GenBank/DDBJ databases">
        <title>A draft genome resource for the thread blight pathogen Marasmius tenuissimus strain MS-2.</title>
        <authorList>
            <person name="Yulfo-Soto G.E."/>
            <person name="Baruah I.K."/>
            <person name="Amoako-Attah I."/>
            <person name="Bukari Y."/>
            <person name="Meinhardt L.W."/>
            <person name="Bailey B.A."/>
            <person name="Cohen S.P."/>
        </authorList>
    </citation>
    <scope>NUCLEOTIDE SEQUENCE [LARGE SCALE GENOMIC DNA]</scope>
    <source>
        <strain evidence="2 3">MS-2</strain>
    </source>
</reference>
<dbReference type="Pfam" id="PF13621">
    <property type="entry name" value="Cupin_8"/>
    <property type="match status" value="1"/>
</dbReference>
<keyword evidence="3" id="KW-1185">Reference proteome</keyword>
<evidence type="ECO:0000313" key="3">
    <source>
        <dbReference type="Proteomes" id="UP001437256"/>
    </source>
</evidence>
<organism evidence="2 3">
    <name type="scientific">Marasmius tenuissimus</name>
    <dbReference type="NCBI Taxonomy" id="585030"/>
    <lineage>
        <taxon>Eukaryota</taxon>
        <taxon>Fungi</taxon>
        <taxon>Dikarya</taxon>
        <taxon>Basidiomycota</taxon>
        <taxon>Agaricomycotina</taxon>
        <taxon>Agaricomycetes</taxon>
        <taxon>Agaricomycetidae</taxon>
        <taxon>Agaricales</taxon>
        <taxon>Marasmiineae</taxon>
        <taxon>Marasmiaceae</taxon>
        <taxon>Marasmius</taxon>
    </lineage>
</organism>
<gene>
    <name evidence="2" type="ORF">AAF712_002454</name>
</gene>
<evidence type="ECO:0000259" key="1">
    <source>
        <dbReference type="PROSITE" id="PS51184"/>
    </source>
</evidence>
<dbReference type="PANTHER" id="PTHR12461">
    <property type="entry name" value="HYPOXIA-INDUCIBLE FACTOR 1 ALPHA INHIBITOR-RELATED"/>
    <property type="match status" value="1"/>
</dbReference>
<protein>
    <recommendedName>
        <fullName evidence="1">JmjC domain-containing protein</fullName>
    </recommendedName>
</protein>
<evidence type="ECO:0000313" key="2">
    <source>
        <dbReference type="EMBL" id="KAL0070613.1"/>
    </source>
</evidence>
<sequence>MSQGDSEVCWRRLYTDAQILRTLAEIDSHTALEAIGNLDRAIIIAGATGDGRLDLILSLISKIQSSYVQARQPPATLVCSELKVVREPQQIRTSCRIIPTLTRPPSFEKFQSLSYQSPFILRKFASDWPALNEHPWSSAAYLRSIAGPGRLVPVEVGADYRADDWTQKLMSWDDFLATLDLERKPEAPEQQVLYLAQHNLLMQFQGLNADIMIPDYAYASLPPPSEFPSYKPPANEDQLVVNAWLGPQGTISPAHTETVQVVGRKTVWVTSPHLSRYMYPYTAQQSDNPAANTTAPSMNNTTHVDIFGDEADVRYPDFWRHVVQDEFTMSATLEPGDLLFLPPGWWHGMRAEDTSFSVSMWF</sequence>
<dbReference type="PROSITE" id="PS51184">
    <property type="entry name" value="JMJC"/>
    <property type="match status" value="1"/>
</dbReference>
<dbReference type="EMBL" id="JBBXMP010000006">
    <property type="protein sequence ID" value="KAL0070613.1"/>
    <property type="molecule type" value="Genomic_DNA"/>
</dbReference>
<dbReference type="Proteomes" id="UP001437256">
    <property type="component" value="Unassembled WGS sequence"/>
</dbReference>
<proteinExistence type="predicted"/>
<accession>A0ABR3AAL0</accession>